<comment type="caution">
    <text evidence="1">The sequence shown here is derived from an EMBL/GenBank/DDBJ whole genome shotgun (WGS) entry which is preliminary data.</text>
</comment>
<reference evidence="1 2" key="1">
    <citation type="submission" date="2019-05" db="EMBL/GenBank/DDBJ databases">
        <title>Emergence of the Ug99 lineage of the wheat stem rust pathogen through somatic hybridization.</title>
        <authorList>
            <person name="Li F."/>
            <person name="Upadhyaya N.M."/>
            <person name="Sperschneider J."/>
            <person name="Matny O."/>
            <person name="Nguyen-Phuc H."/>
            <person name="Mago R."/>
            <person name="Raley C."/>
            <person name="Miller M.E."/>
            <person name="Silverstein K.A.T."/>
            <person name="Henningsen E."/>
            <person name="Hirsch C.D."/>
            <person name="Visser B."/>
            <person name="Pretorius Z.A."/>
            <person name="Steffenson B.J."/>
            <person name="Schwessinger B."/>
            <person name="Dodds P.N."/>
            <person name="Figueroa M."/>
        </authorList>
    </citation>
    <scope>NUCLEOTIDE SEQUENCE [LARGE SCALE GENOMIC DNA]</scope>
    <source>
        <strain evidence="1 2">Ug99</strain>
    </source>
</reference>
<dbReference type="Proteomes" id="UP000325313">
    <property type="component" value="Unassembled WGS sequence"/>
</dbReference>
<proteinExistence type="predicted"/>
<evidence type="ECO:0000313" key="1">
    <source>
        <dbReference type="EMBL" id="KAA1128037.1"/>
    </source>
</evidence>
<gene>
    <name evidence="1" type="ORF">PGTUg99_014745</name>
</gene>
<accession>A0A5B0RQY0</accession>
<evidence type="ECO:0000313" key="2">
    <source>
        <dbReference type="Proteomes" id="UP000325313"/>
    </source>
</evidence>
<name>A0A5B0RQY0_PUCGR</name>
<dbReference type="AlphaFoldDB" id="A0A5B0RQY0"/>
<sequence>MCRRDLSCIDWNPAVIARGGTLDLRAEMDLANSLSERSRGISFQTTDTQGSKTGSSKYKVADMWSGSSKFSLEQASCVTQLVMNIDLWSSSLAQGHWSDEAQ</sequence>
<dbReference type="EMBL" id="VDEP01000145">
    <property type="protein sequence ID" value="KAA1128037.1"/>
    <property type="molecule type" value="Genomic_DNA"/>
</dbReference>
<protein>
    <submittedName>
        <fullName evidence="1">Uncharacterized protein</fullName>
    </submittedName>
</protein>
<organism evidence="1 2">
    <name type="scientific">Puccinia graminis f. sp. tritici</name>
    <dbReference type="NCBI Taxonomy" id="56615"/>
    <lineage>
        <taxon>Eukaryota</taxon>
        <taxon>Fungi</taxon>
        <taxon>Dikarya</taxon>
        <taxon>Basidiomycota</taxon>
        <taxon>Pucciniomycotina</taxon>
        <taxon>Pucciniomycetes</taxon>
        <taxon>Pucciniales</taxon>
        <taxon>Pucciniaceae</taxon>
        <taxon>Puccinia</taxon>
    </lineage>
</organism>